<evidence type="ECO:0000313" key="2">
    <source>
        <dbReference type="EMBL" id="MBC9935068.1"/>
    </source>
</evidence>
<dbReference type="Gene3D" id="3.30.559.10">
    <property type="entry name" value="Chloramphenicol acetyltransferase-like domain"/>
    <property type="match status" value="1"/>
</dbReference>
<dbReference type="Pfam" id="PF00668">
    <property type="entry name" value="Condensation"/>
    <property type="match status" value="1"/>
</dbReference>
<keyword evidence="3" id="KW-1185">Reference proteome</keyword>
<dbReference type="EMBL" id="JACVFC010000013">
    <property type="protein sequence ID" value="MBC9935068.1"/>
    <property type="molecule type" value="Genomic_DNA"/>
</dbReference>
<evidence type="ECO:0000313" key="3">
    <source>
        <dbReference type="Proteomes" id="UP000659124"/>
    </source>
</evidence>
<feature type="non-terminal residue" evidence="2">
    <location>
        <position position="231"/>
    </location>
</feature>
<accession>A0ABR7TZ42</accession>
<sequence length="231" mass="26097">HIEEGKAPYNIPLGFRIGGVLDEERLLTALEMMMTRYEILRTSFEATAGEPCMVISPAGTIRPPVFKTHLQSDEELSHYAMEEAVTPFDLQQSPLWRLRLLYLSNEVVAGVLTFHHIIADGWSVNVFTRSLLQLYHDLSTPLPSLPLQYKDYAVWMASLMSSDHMAAAAGYWQQQFASPVVRLELPSDYPRHGRRTSSGSGLYVELPQGLTQQLQRFSRQEQCTPFGVLLA</sequence>
<dbReference type="SUPFAM" id="SSF52777">
    <property type="entry name" value="CoA-dependent acyltransferases"/>
    <property type="match status" value="2"/>
</dbReference>
<evidence type="ECO:0000259" key="1">
    <source>
        <dbReference type="Pfam" id="PF00668"/>
    </source>
</evidence>
<name>A0ABR7TZ42_9BACT</name>
<gene>
    <name evidence="2" type="ORF">ICL07_32145</name>
</gene>
<feature type="domain" description="Condensation" evidence="1">
    <location>
        <begin position="3"/>
        <end position="231"/>
    </location>
</feature>
<dbReference type="PANTHER" id="PTHR45527:SF1">
    <property type="entry name" value="FATTY ACID SYNTHASE"/>
    <property type="match status" value="1"/>
</dbReference>
<protein>
    <recommendedName>
        <fullName evidence="1">Condensation domain-containing protein</fullName>
    </recommendedName>
</protein>
<reference evidence="2 3" key="1">
    <citation type="submission" date="2020-09" db="EMBL/GenBank/DDBJ databases">
        <title>Genome sequences of type strains of Chitinophaga qingshengii and Chitinophaga varians.</title>
        <authorList>
            <person name="Kittiwongwattana C."/>
        </authorList>
    </citation>
    <scope>NUCLEOTIDE SEQUENCE [LARGE SCALE GENOMIC DNA]</scope>
    <source>
        <strain evidence="2 3">JCM 30026</strain>
    </source>
</reference>
<dbReference type="RefSeq" id="WP_223152162.1">
    <property type="nucleotide sequence ID" value="NZ_JACVFC010000013.1"/>
</dbReference>
<dbReference type="PANTHER" id="PTHR45527">
    <property type="entry name" value="NONRIBOSOMAL PEPTIDE SYNTHETASE"/>
    <property type="match status" value="1"/>
</dbReference>
<feature type="non-terminal residue" evidence="2">
    <location>
        <position position="1"/>
    </location>
</feature>
<comment type="caution">
    <text evidence="2">The sequence shown here is derived from an EMBL/GenBank/DDBJ whole genome shotgun (WGS) entry which is preliminary data.</text>
</comment>
<dbReference type="Proteomes" id="UP000659124">
    <property type="component" value="Unassembled WGS sequence"/>
</dbReference>
<proteinExistence type="predicted"/>
<dbReference type="Gene3D" id="3.30.559.30">
    <property type="entry name" value="Nonribosomal peptide synthetase, condensation domain"/>
    <property type="match status" value="1"/>
</dbReference>
<organism evidence="2 3">
    <name type="scientific">Chitinophaga qingshengii</name>
    <dbReference type="NCBI Taxonomy" id="1569794"/>
    <lineage>
        <taxon>Bacteria</taxon>
        <taxon>Pseudomonadati</taxon>
        <taxon>Bacteroidota</taxon>
        <taxon>Chitinophagia</taxon>
        <taxon>Chitinophagales</taxon>
        <taxon>Chitinophagaceae</taxon>
        <taxon>Chitinophaga</taxon>
    </lineage>
</organism>
<dbReference type="InterPro" id="IPR023213">
    <property type="entry name" value="CAT-like_dom_sf"/>
</dbReference>
<dbReference type="InterPro" id="IPR001242">
    <property type="entry name" value="Condensation_dom"/>
</dbReference>